<dbReference type="Pfam" id="PF11638">
    <property type="entry name" value="DnaA_N"/>
    <property type="match status" value="1"/>
</dbReference>
<keyword evidence="4" id="KW-1185">Reference proteome</keyword>
<dbReference type="Proteomes" id="UP000215027">
    <property type="component" value="Chromosome I"/>
</dbReference>
<dbReference type="RefSeq" id="WP_162292482.1">
    <property type="nucleotide sequence ID" value="NZ_LN890655.1"/>
</dbReference>
<evidence type="ECO:0000313" key="3">
    <source>
        <dbReference type="EMBL" id="CUS04265.2"/>
    </source>
</evidence>
<evidence type="ECO:0000256" key="1">
    <source>
        <dbReference type="SAM" id="MobiDB-lite"/>
    </source>
</evidence>
<feature type="compositionally biased region" description="Low complexity" evidence="1">
    <location>
        <begin position="380"/>
        <end position="394"/>
    </location>
</feature>
<sequence>MDRTANRQIDLLSLIADDKSLVTYRPRWNQLTGSMAATILLQQIIYRWMQNARQPFYKFTRPCDHVLCRAGDTWVEELGMTRHEFETARGRIAARTHGDVDPTAFISYWTTSGHLTWYAINETLLVDQLSALYPTEQAAVGVQLPIPTAEPFPKTGNGDSENRKRQIRKAETPLPESGNGSAEPFPQFGNAIAGFQQQIYRDDLIDNSEQRSPETTTPAPPPAAEPLPPAPTVVAVALDLVPAILRWIGFSDKLTAAERAALDPTTLLAWAYWIHTEESKPTRPKNSVALARSQWRKGLRPPDHLHALAAHWLYLDGDGRRALLDRVAFAAQYGTDDDLDDDFPGLPVAAALAVYRATGGDLAPPVLTPVREPTPENHEAAASPPDSPPAARHSSLWKEALQELELQMTRTTFAMWLAGTTATLDDNVLTIHVRNHHAVDWLQNRLNGLVVRTVTNLAGRPLTIHYQTASQEAQ</sequence>
<protein>
    <recommendedName>
        <fullName evidence="2">DnaA N-terminal domain-containing protein</fullName>
    </recommendedName>
</protein>
<dbReference type="InterPro" id="IPR024633">
    <property type="entry name" value="DnaA_N_dom"/>
</dbReference>
<evidence type="ECO:0000313" key="4">
    <source>
        <dbReference type="Proteomes" id="UP000215027"/>
    </source>
</evidence>
<gene>
    <name evidence="3" type="ORF">CFX0092_A2387</name>
</gene>
<feature type="region of interest" description="Disordered" evidence="1">
    <location>
        <begin position="147"/>
        <end position="166"/>
    </location>
</feature>
<organism evidence="3 4">
    <name type="scientific">Candidatus Promineifilum breve</name>
    <dbReference type="NCBI Taxonomy" id="1806508"/>
    <lineage>
        <taxon>Bacteria</taxon>
        <taxon>Bacillati</taxon>
        <taxon>Chloroflexota</taxon>
        <taxon>Ardenticatenia</taxon>
        <taxon>Candidatus Promineifilales</taxon>
        <taxon>Candidatus Promineifilaceae</taxon>
        <taxon>Candidatus Promineifilum</taxon>
    </lineage>
</organism>
<accession>A0A160T5T7</accession>
<feature type="domain" description="DnaA N-terminal" evidence="2">
    <location>
        <begin position="395"/>
        <end position="445"/>
    </location>
</feature>
<evidence type="ECO:0000259" key="2">
    <source>
        <dbReference type="Pfam" id="PF11638"/>
    </source>
</evidence>
<proteinExistence type="predicted"/>
<dbReference type="KEGG" id="pbf:CFX0092_A2387"/>
<feature type="region of interest" description="Disordered" evidence="1">
    <location>
        <begin position="209"/>
        <end position="228"/>
    </location>
</feature>
<dbReference type="InterPro" id="IPR038454">
    <property type="entry name" value="DnaA_N_sf"/>
</dbReference>
<dbReference type="EMBL" id="LN890655">
    <property type="protein sequence ID" value="CUS04265.2"/>
    <property type="molecule type" value="Genomic_DNA"/>
</dbReference>
<feature type="region of interest" description="Disordered" evidence="1">
    <location>
        <begin position="365"/>
        <end position="394"/>
    </location>
</feature>
<dbReference type="Gene3D" id="3.30.300.180">
    <property type="match status" value="1"/>
</dbReference>
<dbReference type="AlphaFoldDB" id="A0A160T5T7"/>
<feature type="compositionally biased region" description="Pro residues" evidence="1">
    <location>
        <begin position="218"/>
        <end position="228"/>
    </location>
</feature>
<reference evidence="3" key="1">
    <citation type="submission" date="2016-01" db="EMBL/GenBank/DDBJ databases">
        <authorList>
            <person name="Mcilroy J.S."/>
            <person name="Karst M S."/>
            <person name="Albertsen M."/>
        </authorList>
    </citation>
    <scope>NUCLEOTIDE SEQUENCE</scope>
    <source>
        <strain evidence="3">Cfx-K</strain>
    </source>
</reference>
<name>A0A160T5T7_9CHLR</name>